<keyword evidence="1" id="KW-0472">Membrane</keyword>
<keyword evidence="1" id="KW-0812">Transmembrane</keyword>
<dbReference type="Proteomes" id="UP001341281">
    <property type="component" value="Chromosome 01"/>
</dbReference>
<gene>
    <name evidence="2" type="ORF">U9M48_001256</name>
</gene>
<organism evidence="2 3">
    <name type="scientific">Paspalum notatum var. saurae</name>
    <dbReference type="NCBI Taxonomy" id="547442"/>
    <lineage>
        <taxon>Eukaryota</taxon>
        <taxon>Viridiplantae</taxon>
        <taxon>Streptophyta</taxon>
        <taxon>Embryophyta</taxon>
        <taxon>Tracheophyta</taxon>
        <taxon>Spermatophyta</taxon>
        <taxon>Magnoliopsida</taxon>
        <taxon>Liliopsida</taxon>
        <taxon>Poales</taxon>
        <taxon>Poaceae</taxon>
        <taxon>PACMAD clade</taxon>
        <taxon>Panicoideae</taxon>
        <taxon>Andropogonodae</taxon>
        <taxon>Paspaleae</taxon>
        <taxon>Paspalinae</taxon>
        <taxon>Paspalum</taxon>
    </lineage>
</organism>
<name>A0AAQ3PNB5_PASNO</name>
<keyword evidence="3" id="KW-1185">Reference proteome</keyword>
<reference evidence="2 3" key="1">
    <citation type="submission" date="2024-02" db="EMBL/GenBank/DDBJ databases">
        <title>High-quality chromosome-scale genome assembly of Pensacola bahiagrass (Paspalum notatum Flugge var. saurae).</title>
        <authorList>
            <person name="Vega J.M."/>
            <person name="Podio M."/>
            <person name="Orjuela J."/>
            <person name="Siena L.A."/>
            <person name="Pessino S.C."/>
            <person name="Combes M.C."/>
            <person name="Mariac C."/>
            <person name="Albertini E."/>
            <person name="Pupilli F."/>
            <person name="Ortiz J.P.A."/>
            <person name="Leblanc O."/>
        </authorList>
    </citation>
    <scope>NUCLEOTIDE SEQUENCE [LARGE SCALE GENOMIC DNA]</scope>
    <source>
        <strain evidence="2">R1</strain>
        <tissue evidence="2">Leaf</tissue>
    </source>
</reference>
<evidence type="ECO:0000313" key="2">
    <source>
        <dbReference type="EMBL" id="WVZ49942.1"/>
    </source>
</evidence>
<evidence type="ECO:0000313" key="3">
    <source>
        <dbReference type="Proteomes" id="UP001341281"/>
    </source>
</evidence>
<feature type="transmembrane region" description="Helical" evidence="1">
    <location>
        <begin position="110"/>
        <end position="135"/>
    </location>
</feature>
<keyword evidence="1" id="KW-1133">Transmembrane helix</keyword>
<protein>
    <submittedName>
        <fullName evidence="2">Uncharacterized protein</fullName>
    </submittedName>
</protein>
<proteinExistence type="predicted"/>
<accession>A0AAQ3PNB5</accession>
<sequence>MMNSMTEGRSAMNNCQFTLPVPTSRASRPLAKHSASRCVLVCPHVIVGCHLLCTRDQQGAYVHCGVPAPCCLSSTLLDFYLHLIVHGDTQLFHVPGACLIAIQHQLIKHLILIGIVLLWLLESFAGLSYLLLVFIPIVPLLDPVMTAVALPDHSIHLLVSCNAVVFGQEHNADTASPPPDNGKFSVLLSPAQSFSKSLSVLLPMEGEERI</sequence>
<dbReference type="EMBL" id="CP144745">
    <property type="protein sequence ID" value="WVZ49942.1"/>
    <property type="molecule type" value="Genomic_DNA"/>
</dbReference>
<dbReference type="AlphaFoldDB" id="A0AAQ3PNB5"/>
<evidence type="ECO:0000256" key="1">
    <source>
        <dbReference type="SAM" id="Phobius"/>
    </source>
</evidence>